<proteinExistence type="predicted"/>
<dbReference type="Proteomes" id="UP000244856">
    <property type="component" value="Unassembled WGS sequence"/>
</dbReference>
<accession>A0AA45BZU1</accession>
<sequence>MIMSFSEYFALQEGGRLRNPRELTSVSDRGE</sequence>
<reference evidence="1 2" key="1">
    <citation type="submission" date="2017-04" db="EMBL/GenBank/DDBJ databases">
        <title>Cronobacter sakazakii, ST83 Lineage Isolates.</title>
        <authorList>
            <person name="Chase H."/>
            <person name="Tall B."/>
            <person name="Gopinath G."/>
            <person name="Lehner A."/>
        </authorList>
    </citation>
    <scope>NUCLEOTIDE SEQUENCE [LARGE SCALE GENOMIC DNA]</scope>
    <source>
        <strain evidence="1 2">MOD1_Comp15</strain>
    </source>
</reference>
<dbReference type="EMBL" id="NCTU01000005">
    <property type="protein sequence ID" value="PUW04279.1"/>
    <property type="molecule type" value="Genomic_DNA"/>
</dbReference>
<name>A0AA45BZU1_CROSK</name>
<organism evidence="1 2">
    <name type="scientific">Cronobacter sakazakii</name>
    <name type="common">Enterobacter sakazakii</name>
    <dbReference type="NCBI Taxonomy" id="28141"/>
    <lineage>
        <taxon>Bacteria</taxon>
        <taxon>Pseudomonadati</taxon>
        <taxon>Pseudomonadota</taxon>
        <taxon>Gammaproteobacteria</taxon>
        <taxon>Enterobacterales</taxon>
        <taxon>Enterobacteriaceae</taxon>
        <taxon>Cronobacter</taxon>
    </lineage>
</organism>
<dbReference type="AlphaFoldDB" id="A0AA45BZU1"/>
<protein>
    <submittedName>
        <fullName evidence="1">Addiction module toxin RelE</fullName>
    </submittedName>
</protein>
<evidence type="ECO:0000313" key="2">
    <source>
        <dbReference type="Proteomes" id="UP000244856"/>
    </source>
</evidence>
<comment type="caution">
    <text evidence="1">The sequence shown here is derived from an EMBL/GenBank/DDBJ whole genome shotgun (WGS) entry which is preliminary data.</text>
</comment>
<gene>
    <name evidence="1" type="ORF">B7T07_10440</name>
</gene>
<evidence type="ECO:0000313" key="1">
    <source>
        <dbReference type="EMBL" id="PUW04279.1"/>
    </source>
</evidence>